<dbReference type="AlphaFoldDB" id="A0A0A9VX41"/>
<feature type="domain" description="Double jelly roll-like" evidence="1">
    <location>
        <begin position="67"/>
        <end position="397"/>
    </location>
</feature>
<evidence type="ECO:0000313" key="2">
    <source>
        <dbReference type="EMBL" id="JAG00776.1"/>
    </source>
</evidence>
<proteinExistence type="predicted"/>
<dbReference type="Pfam" id="PF21738">
    <property type="entry name" value="DJR-like_dom"/>
    <property type="match status" value="1"/>
</dbReference>
<dbReference type="PANTHER" id="PTHR36159">
    <property type="entry name" value="PROTEIN CBG23766"/>
    <property type="match status" value="1"/>
</dbReference>
<dbReference type="EMBL" id="GBHO01042827">
    <property type="protein sequence ID" value="JAG00777.1"/>
    <property type="molecule type" value="Transcribed_RNA"/>
</dbReference>
<gene>
    <name evidence="3" type="ORF">CM83_82203</name>
    <name evidence="2" type="ORF">CM83_82207</name>
</gene>
<feature type="non-terminal residue" evidence="3">
    <location>
        <position position="407"/>
    </location>
</feature>
<protein>
    <recommendedName>
        <fullName evidence="1">Double jelly roll-like domain-containing protein</fullName>
    </recommendedName>
</protein>
<name>A0A0A9VX41_LYGHE</name>
<dbReference type="InterPro" id="IPR049512">
    <property type="entry name" value="DJR-like_dom"/>
</dbReference>
<organism evidence="3">
    <name type="scientific">Lygus hesperus</name>
    <name type="common">Western plant bug</name>
    <dbReference type="NCBI Taxonomy" id="30085"/>
    <lineage>
        <taxon>Eukaryota</taxon>
        <taxon>Metazoa</taxon>
        <taxon>Ecdysozoa</taxon>
        <taxon>Arthropoda</taxon>
        <taxon>Hexapoda</taxon>
        <taxon>Insecta</taxon>
        <taxon>Pterygota</taxon>
        <taxon>Neoptera</taxon>
        <taxon>Paraneoptera</taxon>
        <taxon>Hemiptera</taxon>
        <taxon>Heteroptera</taxon>
        <taxon>Panheteroptera</taxon>
        <taxon>Cimicomorpha</taxon>
        <taxon>Miridae</taxon>
        <taxon>Mirini</taxon>
        <taxon>Lygus</taxon>
    </lineage>
</organism>
<reference evidence="3" key="2">
    <citation type="submission" date="2014-07" db="EMBL/GenBank/DDBJ databases">
        <authorList>
            <person name="Hull J."/>
        </authorList>
    </citation>
    <scope>NUCLEOTIDE SEQUENCE</scope>
</reference>
<reference evidence="3" key="1">
    <citation type="journal article" date="2014" name="PLoS ONE">
        <title>Transcriptome-Based Identification of ABC Transporters in the Western Tarnished Plant Bug Lygus hesperus.</title>
        <authorList>
            <person name="Hull J.J."/>
            <person name="Chaney K."/>
            <person name="Geib S.M."/>
            <person name="Fabrick J.A."/>
            <person name="Brent C.S."/>
            <person name="Walsh D."/>
            <person name="Lavine L.C."/>
        </authorList>
    </citation>
    <scope>NUCLEOTIDE SEQUENCE</scope>
</reference>
<dbReference type="EMBL" id="GBHO01042828">
    <property type="protein sequence ID" value="JAG00776.1"/>
    <property type="molecule type" value="Transcribed_RNA"/>
</dbReference>
<sequence length="407" mass="46394">MLNVRKKPVFDDSLIKLEYRAHEPFATARYNPSDEIVFPFSQPGEYVNISRSYLQVEGTLTKYDRYTLAPNGIAYAFDDIKLLMNGELVDKTSYPGVASTMKGYASFSKASTNSLHQAGWIVPSKTSTLNPCIDENSGNFSACIPLRTLLGFAEDYQEILVNVRLELVMNRAATDTNVIIPRLPVATGTATTGSPDFTIKKMVWYIPYVGPADKERADLLELLEENEPITMGFRSWTLSIYPTLPTNKEFSWTVKTSTELEKPRYVIFGMKTDLQKNVDKNMALFHHCELTNFRLYVGSQVFPYSRLNLDFDTKRVPILYHMYTEFQRAYYSEEWSQPMLTYKEFIDLAPIVVIDCSHQLDSSMGNSVLDIRIDFETKQPVPANTTAYCLMLQDSLVTYSPLTRVVQ</sequence>
<evidence type="ECO:0000259" key="1">
    <source>
        <dbReference type="Pfam" id="PF21738"/>
    </source>
</evidence>
<evidence type="ECO:0000313" key="3">
    <source>
        <dbReference type="EMBL" id="JAG00777.1"/>
    </source>
</evidence>
<accession>A0A0A9VX41</accession>
<dbReference type="PANTHER" id="PTHR36159:SF1">
    <property type="entry name" value="RETROVIRUS-RELATED POL POLYPROTEIN FROM TRANSPOSON 412-LIKE PROTEIN"/>
    <property type="match status" value="1"/>
</dbReference>